<evidence type="ECO:0000313" key="2">
    <source>
        <dbReference type="EMBL" id="CAD5209299.1"/>
    </source>
</evidence>
<feature type="region of interest" description="Disordered" evidence="1">
    <location>
        <begin position="859"/>
        <end position="879"/>
    </location>
</feature>
<keyword evidence="3" id="KW-1185">Reference proteome</keyword>
<sequence length="1822" mass="206450">MFKRTPAHEDYPTTEVYSGPVDETRRQDEVDGLPLEHHVSVYHSGRSDIEELKHAEPVPEPAKEKTDKIGKIVGMFKRTPAHEDYPTTEVYSGPVDETRRQGEVDGLPLEHHVSVYHSGRSDIEEPKHAEPVPEPAKEKTDTIGKIVGMFKRTPAHEDYPTTEVYSGPVDETRRQGEVDGLPLEHHVSVYHSGRSDIEEPKHAEPVPEPAKEKTNTIGKIVGMFKRTPAHEDYPATEVYSGPVDETRRQGEVDGLPLEHHVSVYHSGRSDIEELKHAEPVPEPAKEKTDKIGKIVGMFKRTPAHEDYPTTEVYSGPVDEARRQDEVDGLPLEHHVSVYHSGRSDIEEPKHAEPVPEPAKEKTDTIGKIVGMFKRTPAHEDYPTTEVYSGPVDETRRQGEVDGLPLKHHVSVYHSGRSDIEEPKHAEPVPEPAKEKTDTIGKIVGMFKRTPAHEDYPTTEVYSGPVDETRRQGEVDGLPLEHHVSVYHSGRSDIEEPNHAEPVPEPAKEKTDKIGKIVGMFKRTPAHEDYPTTEVYSGPVDETRRQGEVDGLPLEHHVSVYHSGRSDIEELKHAEPVPEPAKEKTDTIGKIVGMFKRTPAHEDYPTTEVYSGPVDETRRQGEVDGLPLEHHVSVYHSGRSDIEELKHAEPVPEPAKEKTDKIGKIVGMFKRTPAHEDYPTTEVYSGPVDETRRQDEVDGLPLEHHVSVYHSGRSDIEELKHAEPVPEPAKEKTDKIGKIVGMFKRTPAHEDYPTTEVYSGPVDETRRQGEVDGLPLEHHISVYHSGRSDIEEPKHAEPVPEPAKEKTDTIGKIVGMFKRTPAHEDYPTTEVYSGPVDETRRQGEVDGLPLEHHVSVYHSGRSDIEEPKHAEPVPEPAKEKTNTIGKIVGMFKRTPAHEDYPATEVYSGPVDETRRQGEVDGLPLEHHVSVYHSGRSDIEELKHAEPVPEPAKEKTDKIGKIVGMFKRTPAHEDYPTTEVYSGPVDEARRQDEVDGLPLEHHVSVYHSGRSDIEEPKHAEPVPEPAKEKTDTIGKIVGMFKRTPAHEDYPTTEVYSGPVDETRRQGEVDGLPLKHHVSVYHSGRSDIEEPKHAEPVPEPAKEKTDTIGKIVGMFKRTPAHEDYPTTEVYSGPVDETRRQGEVDGLPLEHHVSVYHSGRSDIEEPKHAEPVPEPAKEKTDTIGKIVGMFKRTPAHEDYPTTEVYSGPVDETRRQGEVDGLPLEHHVSVYHSGRSDIEELKHAEPVPEPAKEKTDKIGKIVGMFKRTPAHEDYPTTEVYSGPVDETRRQDELDGLPLEHHVSVYHSGRSDIEEPKHAEPVPEPAKEKTDTIGKIVGMFKRTPAHEDYPTTEVYSGPVDETRRQGEVDGLPLEHHVSVFHSGRSDIEEPKHLSVRNEFPKPTPRLVFHTDELVGGEYSVSTEKEYVSEKVWKSKITGWERDELNLRYHEAPLKSLRKEKEMRQYPVDVFVATGAKREFITDGNTVRLVLDEKNGTKDKTHTVVLGPQSSTRTEWREDGRVIIDHTTAVSPIRKSRYRVDSNLESLPPRRELSMPSYLEVNEAKYKHGGDSFYRTSYGSKYLSTGRSLSESRRVTGWTTITEKTTISYTRKVVMEREYRNKHQKYTEDVIVYNYGSPVGDCTTFSPRANSPIRQSTPNSRRYMPRHADVERRYKTYRSRSQGPLQSDRWIQTDPSGYSNCNLRSSRSASKHTYKSYRSNLYDRESILRGYYPERSWTDYIEFHDVHRDGNPGPSIRYTQFDEVPIVRLLDELSYIGDEKHDLEVFPATTPRVVPLETRLLEPGHHRRSRADAPLRRTRHRIRNYCAML</sequence>
<dbReference type="EMBL" id="CAJFCV020000001">
    <property type="protein sequence ID" value="CAG9084219.1"/>
    <property type="molecule type" value="Genomic_DNA"/>
</dbReference>
<feature type="region of interest" description="Disordered" evidence="1">
    <location>
        <begin position="786"/>
        <end position="806"/>
    </location>
</feature>
<dbReference type="EMBL" id="CAJFDI010000001">
    <property type="protein sequence ID" value="CAD5209299.1"/>
    <property type="molecule type" value="Genomic_DNA"/>
</dbReference>
<evidence type="ECO:0000256" key="1">
    <source>
        <dbReference type="SAM" id="MobiDB-lite"/>
    </source>
</evidence>
<evidence type="ECO:0000313" key="3">
    <source>
        <dbReference type="Proteomes" id="UP000659654"/>
    </source>
</evidence>
<accession>A0A811K0A3</accession>
<organism evidence="2 3">
    <name type="scientific">Bursaphelenchus xylophilus</name>
    <name type="common">Pinewood nematode worm</name>
    <name type="synonym">Aphelenchoides xylophilus</name>
    <dbReference type="NCBI Taxonomy" id="6326"/>
    <lineage>
        <taxon>Eukaryota</taxon>
        <taxon>Metazoa</taxon>
        <taxon>Ecdysozoa</taxon>
        <taxon>Nematoda</taxon>
        <taxon>Chromadorea</taxon>
        <taxon>Rhabditida</taxon>
        <taxon>Tylenchina</taxon>
        <taxon>Tylenchomorpha</taxon>
        <taxon>Aphelenchoidea</taxon>
        <taxon>Aphelenchoididae</taxon>
        <taxon>Bursaphelenchus</taxon>
    </lineage>
</organism>
<gene>
    <name evidence="2" type="ORF">BXYJ_LOCUS1373</name>
</gene>
<reference evidence="2" key="1">
    <citation type="submission" date="2020-09" db="EMBL/GenBank/DDBJ databases">
        <authorList>
            <person name="Kikuchi T."/>
        </authorList>
    </citation>
    <scope>NUCLEOTIDE SEQUENCE</scope>
    <source>
        <strain evidence="2">Ka4C1</strain>
    </source>
</reference>
<feature type="region of interest" description="Disordered" evidence="1">
    <location>
        <begin position="1006"/>
        <end position="1028"/>
    </location>
</feature>
<dbReference type="Proteomes" id="UP000582659">
    <property type="component" value="Unassembled WGS sequence"/>
</dbReference>
<comment type="caution">
    <text evidence="2">The sequence shown here is derived from an EMBL/GenBank/DDBJ whole genome shotgun (WGS) entry which is preliminary data.</text>
</comment>
<feature type="compositionally biased region" description="Basic and acidic residues" evidence="1">
    <location>
        <begin position="1"/>
        <end position="11"/>
    </location>
</feature>
<dbReference type="OrthoDB" id="5872237at2759"/>
<feature type="region of interest" description="Disordered" evidence="1">
    <location>
        <begin position="119"/>
        <end position="140"/>
    </location>
</feature>
<proteinExistence type="predicted"/>
<feature type="region of interest" description="Disordered" evidence="1">
    <location>
        <begin position="1302"/>
        <end position="1324"/>
    </location>
</feature>
<feature type="region of interest" description="Disordered" evidence="1">
    <location>
        <begin position="415"/>
        <end position="436"/>
    </location>
</feature>
<feature type="region of interest" description="Disordered" evidence="1">
    <location>
        <begin position="340"/>
        <end position="362"/>
    </location>
</feature>
<protein>
    <submittedName>
        <fullName evidence="2">(pine wood nematode) hypothetical protein</fullName>
    </submittedName>
</protein>
<feature type="region of interest" description="Disordered" evidence="1">
    <location>
        <begin position="1155"/>
        <end position="1176"/>
    </location>
</feature>
<feature type="region of interest" description="Disordered" evidence="1">
    <location>
        <begin position="489"/>
        <end position="510"/>
    </location>
</feature>
<name>A0A811K0A3_BURXY</name>
<dbReference type="Proteomes" id="UP000659654">
    <property type="component" value="Unassembled WGS sequence"/>
</dbReference>
<feature type="region of interest" description="Disordered" evidence="1">
    <location>
        <begin position="1081"/>
        <end position="1102"/>
    </location>
</feature>
<feature type="compositionally biased region" description="Basic and acidic residues" evidence="1">
    <location>
        <begin position="489"/>
        <end position="498"/>
    </location>
</feature>
<feature type="region of interest" description="Disordered" evidence="1">
    <location>
        <begin position="193"/>
        <end position="213"/>
    </location>
</feature>
<feature type="region of interest" description="Disordered" evidence="1">
    <location>
        <begin position="1"/>
        <end position="27"/>
    </location>
</feature>